<dbReference type="OrthoDB" id="5521902at2"/>
<proteinExistence type="predicted"/>
<name>A0A2S9XIB0_9BACT</name>
<sequence length="97" mass="11177">MSDLFIHLFDSAYRQRNDIETLRLDAEVDADNISHLRRRLDLTEARLDRAELVIEAMFVYLENQELMNRDTLAMLIREVDGLDGKVDGRAGVKPTEG</sequence>
<gene>
    <name evidence="1" type="ORF">ENSA5_47640</name>
</gene>
<dbReference type="AlphaFoldDB" id="A0A2S9XIB0"/>
<protein>
    <submittedName>
        <fullName evidence="1">Uncharacterized protein</fullName>
    </submittedName>
</protein>
<evidence type="ECO:0000313" key="2">
    <source>
        <dbReference type="Proteomes" id="UP000237968"/>
    </source>
</evidence>
<dbReference type="EMBL" id="PVNK01000207">
    <property type="protein sequence ID" value="PRP92583.1"/>
    <property type="molecule type" value="Genomic_DNA"/>
</dbReference>
<dbReference type="RefSeq" id="WP_106394019.1">
    <property type="nucleotide sequence ID" value="NZ_PVNK01000207.1"/>
</dbReference>
<organism evidence="1 2">
    <name type="scientific">Enhygromyxa salina</name>
    <dbReference type="NCBI Taxonomy" id="215803"/>
    <lineage>
        <taxon>Bacteria</taxon>
        <taxon>Pseudomonadati</taxon>
        <taxon>Myxococcota</taxon>
        <taxon>Polyangia</taxon>
        <taxon>Nannocystales</taxon>
        <taxon>Nannocystaceae</taxon>
        <taxon>Enhygromyxa</taxon>
    </lineage>
</organism>
<accession>A0A2S9XIB0</accession>
<keyword evidence="2" id="KW-1185">Reference proteome</keyword>
<dbReference type="Proteomes" id="UP000237968">
    <property type="component" value="Unassembled WGS sequence"/>
</dbReference>
<reference evidence="1 2" key="1">
    <citation type="submission" date="2018-03" db="EMBL/GenBank/DDBJ databases">
        <title>Draft Genome Sequences of the Obligatory Marine Myxobacteria Enhygromyxa salina SWB005.</title>
        <authorList>
            <person name="Poehlein A."/>
            <person name="Moghaddam J.A."/>
            <person name="Harms H."/>
            <person name="Alanjari M."/>
            <person name="Koenig G.M."/>
            <person name="Daniel R."/>
            <person name="Schaeberle T.F."/>
        </authorList>
    </citation>
    <scope>NUCLEOTIDE SEQUENCE [LARGE SCALE GENOMIC DNA]</scope>
    <source>
        <strain evidence="1 2">SWB005</strain>
    </source>
</reference>
<comment type="caution">
    <text evidence="1">The sequence shown here is derived from an EMBL/GenBank/DDBJ whole genome shotgun (WGS) entry which is preliminary data.</text>
</comment>
<evidence type="ECO:0000313" key="1">
    <source>
        <dbReference type="EMBL" id="PRP92583.1"/>
    </source>
</evidence>